<dbReference type="RefSeq" id="WP_346580982.1">
    <property type="nucleotide sequence ID" value="NZ_JBDJLH010000003.1"/>
</dbReference>
<protein>
    <submittedName>
        <fullName evidence="4">FecR family protein</fullName>
    </submittedName>
</protein>
<sequence>MKSKPFIIAEIIKKSLVGELSSEEKTVLENWINLTDENKKLYNSFKQSHKVKADLEFLRSIDVNQAWNNLEKKQNSTQKVENNFNLRIWIPLIASCFILCFYIFYFKESPVQPETKIIAIQSNIHKNDVNPASNEAVLILDDGNTLDLTTVHSDSIGTNIKLKNDQLEYVKGMTSEVALKYNTLIVPKGGYYKIELSDGSKVWLNAMSKLKFPELFSSGERRVDLEGEAYFEISKDANRPFIVHTEGTDVKVLGTHFNVDAYGSVVRTTLKEGKVEVASASRTMILKPGEFCESSDGYLKKGFADLDRDLAWYNNEFYFKKDNLQSILNQLSNWYNVEVQFNKAVNKNKMITGSISRDVKLSQVLEMIEYVSDIKFKIDGNKLIVNNK</sequence>
<keyword evidence="5" id="KW-1185">Reference proteome</keyword>
<feature type="domain" description="FecR protein" evidence="2">
    <location>
        <begin position="185"/>
        <end position="276"/>
    </location>
</feature>
<keyword evidence="1" id="KW-1133">Transmembrane helix</keyword>
<evidence type="ECO:0000259" key="3">
    <source>
        <dbReference type="Pfam" id="PF16344"/>
    </source>
</evidence>
<proteinExistence type="predicted"/>
<evidence type="ECO:0000259" key="2">
    <source>
        <dbReference type="Pfam" id="PF04773"/>
    </source>
</evidence>
<evidence type="ECO:0000313" key="4">
    <source>
        <dbReference type="EMBL" id="MEN5376968.1"/>
    </source>
</evidence>
<evidence type="ECO:0000256" key="1">
    <source>
        <dbReference type="SAM" id="Phobius"/>
    </source>
</evidence>
<dbReference type="Proteomes" id="UP001409291">
    <property type="component" value="Unassembled WGS sequence"/>
</dbReference>
<evidence type="ECO:0000313" key="5">
    <source>
        <dbReference type="Proteomes" id="UP001409291"/>
    </source>
</evidence>
<accession>A0ABV0BSG0</accession>
<reference evidence="4 5" key="1">
    <citation type="submission" date="2024-04" db="EMBL/GenBank/DDBJ databases">
        <title>WGS of bacteria from Torrens River.</title>
        <authorList>
            <person name="Wyrsch E.R."/>
            <person name="Drigo B."/>
        </authorList>
    </citation>
    <scope>NUCLEOTIDE SEQUENCE [LARGE SCALE GENOMIC DNA]</scope>
    <source>
        <strain evidence="4 5">TWI391</strain>
    </source>
</reference>
<dbReference type="EMBL" id="JBDJNQ010000002">
    <property type="protein sequence ID" value="MEN5376968.1"/>
    <property type="molecule type" value="Genomic_DNA"/>
</dbReference>
<dbReference type="InterPro" id="IPR032508">
    <property type="entry name" value="FecR_C"/>
</dbReference>
<dbReference type="Pfam" id="PF16344">
    <property type="entry name" value="FecR_C"/>
    <property type="match status" value="1"/>
</dbReference>
<dbReference type="PANTHER" id="PTHR30273:SF2">
    <property type="entry name" value="PROTEIN FECR"/>
    <property type="match status" value="1"/>
</dbReference>
<organism evidence="4 5">
    <name type="scientific">Sphingobacterium kitahiroshimense</name>
    <dbReference type="NCBI Taxonomy" id="470446"/>
    <lineage>
        <taxon>Bacteria</taxon>
        <taxon>Pseudomonadati</taxon>
        <taxon>Bacteroidota</taxon>
        <taxon>Sphingobacteriia</taxon>
        <taxon>Sphingobacteriales</taxon>
        <taxon>Sphingobacteriaceae</taxon>
        <taxon>Sphingobacterium</taxon>
    </lineage>
</organism>
<feature type="transmembrane region" description="Helical" evidence="1">
    <location>
        <begin position="88"/>
        <end position="106"/>
    </location>
</feature>
<dbReference type="Gene3D" id="2.60.120.1440">
    <property type="match status" value="1"/>
</dbReference>
<name>A0ABV0BSG0_9SPHI</name>
<gene>
    <name evidence="4" type="ORF">ABE541_06825</name>
</gene>
<dbReference type="Gene3D" id="3.55.50.30">
    <property type="match status" value="1"/>
</dbReference>
<keyword evidence="1" id="KW-0472">Membrane</keyword>
<dbReference type="InterPro" id="IPR012373">
    <property type="entry name" value="Ferrdict_sens_TM"/>
</dbReference>
<comment type="caution">
    <text evidence="4">The sequence shown here is derived from an EMBL/GenBank/DDBJ whole genome shotgun (WGS) entry which is preliminary data.</text>
</comment>
<dbReference type="InterPro" id="IPR006860">
    <property type="entry name" value="FecR"/>
</dbReference>
<keyword evidence="1" id="KW-0812">Transmembrane</keyword>
<dbReference type="Pfam" id="PF04773">
    <property type="entry name" value="FecR"/>
    <property type="match status" value="1"/>
</dbReference>
<dbReference type="PANTHER" id="PTHR30273">
    <property type="entry name" value="PERIPLASMIC SIGNAL SENSOR AND SIGMA FACTOR ACTIVATOR FECR-RELATED"/>
    <property type="match status" value="1"/>
</dbReference>
<feature type="domain" description="Protein FecR C-terminal" evidence="3">
    <location>
        <begin position="316"/>
        <end position="385"/>
    </location>
</feature>